<organism evidence="1">
    <name type="scientific">marine sediment metagenome</name>
    <dbReference type="NCBI Taxonomy" id="412755"/>
    <lineage>
        <taxon>unclassified sequences</taxon>
        <taxon>metagenomes</taxon>
        <taxon>ecological metagenomes</taxon>
    </lineage>
</organism>
<name>X1JNP0_9ZZZZ</name>
<evidence type="ECO:0000313" key="1">
    <source>
        <dbReference type="EMBL" id="GAH95687.1"/>
    </source>
</evidence>
<protein>
    <submittedName>
        <fullName evidence="1">Uncharacterized protein</fullName>
    </submittedName>
</protein>
<feature type="non-terminal residue" evidence="1">
    <location>
        <position position="1"/>
    </location>
</feature>
<accession>X1JNP0</accession>
<comment type="caution">
    <text evidence="1">The sequence shown here is derived from an EMBL/GenBank/DDBJ whole genome shotgun (WGS) entry which is preliminary data.</text>
</comment>
<sequence>DKGTGGAIVVVRGNQSQPLLKTDWDGLTGQSENGGSLDIASAVVGAYNAIELNATGIAWLNQDGPIRDEFESLDVTDRSAYFKIYSPIKVSMSFTPVGNSTIKDVALNIYKNGTGGGTVTINIKLADANHYPTGVALATVSFAASLLGVITDTDIWYEATLAAGGASLTGGVEYCIEVSVSSGDASNYVGWNAITTVSWQYYPKGQASWYDGTHHPLTYDCGFAVFDVDLALTGTLLCLRGVSDIADIEPPSICDLAIAFHSAQKGSGYEPYLEIEYEYADGPHVLLEALDITDYVLAAHTERGWDEELTQATAGIGEFTCDNFGGDFSPENVDGAFYGDLHLGISGLGLEAGRPPGAGLV</sequence>
<dbReference type="EMBL" id="BARV01001395">
    <property type="protein sequence ID" value="GAH95687.1"/>
    <property type="molecule type" value="Genomic_DNA"/>
</dbReference>
<dbReference type="AlphaFoldDB" id="X1JNP0"/>
<reference evidence="1" key="1">
    <citation type="journal article" date="2014" name="Front. Microbiol.">
        <title>High frequency of phylogenetically diverse reductive dehalogenase-homologous genes in deep subseafloor sedimentary metagenomes.</title>
        <authorList>
            <person name="Kawai M."/>
            <person name="Futagami T."/>
            <person name="Toyoda A."/>
            <person name="Takaki Y."/>
            <person name="Nishi S."/>
            <person name="Hori S."/>
            <person name="Arai W."/>
            <person name="Tsubouchi T."/>
            <person name="Morono Y."/>
            <person name="Uchiyama I."/>
            <person name="Ito T."/>
            <person name="Fujiyama A."/>
            <person name="Inagaki F."/>
            <person name="Takami H."/>
        </authorList>
    </citation>
    <scope>NUCLEOTIDE SEQUENCE</scope>
    <source>
        <strain evidence="1">Expedition CK06-06</strain>
    </source>
</reference>
<proteinExistence type="predicted"/>
<gene>
    <name evidence="1" type="ORF">S06H3_04080</name>
</gene>